<dbReference type="SUPFAM" id="SSF55753">
    <property type="entry name" value="Actin depolymerizing proteins"/>
    <property type="match status" value="1"/>
</dbReference>
<dbReference type="PROSITE" id="PS51263">
    <property type="entry name" value="ADF_H"/>
    <property type="match status" value="1"/>
</dbReference>
<comment type="similarity">
    <text evidence="1">Belongs to the actin-binding proteins ADF family.</text>
</comment>
<organism evidence="4 5">
    <name type="scientific">Stephanodiscus triporus</name>
    <dbReference type="NCBI Taxonomy" id="2934178"/>
    <lineage>
        <taxon>Eukaryota</taxon>
        <taxon>Sar</taxon>
        <taxon>Stramenopiles</taxon>
        <taxon>Ochrophyta</taxon>
        <taxon>Bacillariophyta</taxon>
        <taxon>Coscinodiscophyceae</taxon>
        <taxon>Thalassiosirophycidae</taxon>
        <taxon>Stephanodiscales</taxon>
        <taxon>Stephanodiscaceae</taxon>
        <taxon>Stephanodiscus</taxon>
    </lineage>
</organism>
<gene>
    <name evidence="4" type="ORF">ACHAW5_003745</name>
</gene>
<dbReference type="InterPro" id="IPR029006">
    <property type="entry name" value="ADF-H/Gelsolin-like_dom_sf"/>
</dbReference>
<dbReference type="InterPro" id="IPR017904">
    <property type="entry name" value="ADF/Cofilin"/>
</dbReference>
<dbReference type="EMBL" id="JALLAZ020001437">
    <property type="protein sequence ID" value="KAL3775007.1"/>
    <property type="molecule type" value="Genomic_DNA"/>
</dbReference>
<keyword evidence="5" id="KW-1185">Reference proteome</keyword>
<dbReference type="PANTHER" id="PTHR11913">
    <property type="entry name" value="COFILIN-RELATED"/>
    <property type="match status" value="1"/>
</dbReference>
<dbReference type="Gene3D" id="3.40.20.10">
    <property type="entry name" value="Severin"/>
    <property type="match status" value="1"/>
</dbReference>
<sequence length="147" mass="16827">MAKSSSRPETIVSSEVTTSFSKFKLQQEPYKLRYFIYEIKNRKTIEIEKTGDRDKTYDDFVQDLPENDCRYGLIDIEFETSDGRPTSKIVFITWNPDTAPVRPKMLYSGSKEALKSALVGVGIHINATDMSELDFEEAILPVVKKFT</sequence>
<keyword evidence="2" id="KW-0009">Actin-binding</keyword>
<dbReference type="SMART" id="SM00102">
    <property type="entry name" value="ADF"/>
    <property type="match status" value="1"/>
</dbReference>
<dbReference type="AlphaFoldDB" id="A0ABD3NGF4"/>
<evidence type="ECO:0000313" key="5">
    <source>
        <dbReference type="Proteomes" id="UP001530315"/>
    </source>
</evidence>
<reference evidence="4 5" key="1">
    <citation type="submission" date="2024-10" db="EMBL/GenBank/DDBJ databases">
        <title>Updated reference genomes for cyclostephanoid diatoms.</title>
        <authorList>
            <person name="Roberts W.R."/>
            <person name="Alverson A.J."/>
        </authorList>
    </citation>
    <scope>NUCLEOTIDE SEQUENCE [LARGE SCALE GENOMIC DNA]</scope>
    <source>
        <strain evidence="4 5">AJA276-08</strain>
    </source>
</reference>
<dbReference type="GO" id="GO:0003779">
    <property type="term" value="F:actin binding"/>
    <property type="evidence" value="ECO:0007669"/>
    <property type="project" value="UniProtKB-KW"/>
</dbReference>
<dbReference type="Proteomes" id="UP001530315">
    <property type="component" value="Unassembled WGS sequence"/>
</dbReference>
<evidence type="ECO:0000256" key="1">
    <source>
        <dbReference type="ARBA" id="ARBA00006844"/>
    </source>
</evidence>
<dbReference type="Pfam" id="PF00241">
    <property type="entry name" value="Cofilin_ADF"/>
    <property type="match status" value="1"/>
</dbReference>
<feature type="domain" description="ADF-H" evidence="3">
    <location>
        <begin position="8"/>
        <end position="143"/>
    </location>
</feature>
<dbReference type="CDD" id="cd11286">
    <property type="entry name" value="ADF_cofilin_like"/>
    <property type="match status" value="1"/>
</dbReference>
<name>A0ABD3NGF4_9STRA</name>
<accession>A0ABD3NGF4</accession>
<evidence type="ECO:0000313" key="4">
    <source>
        <dbReference type="EMBL" id="KAL3775007.1"/>
    </source>
</evidence>
<evidence type="ECO:0000256" key="2">
    <source>
        <dbReference type="ARBA" id="ARBA00023203"/>
    </source>
</evidence>
<evidence type="ECO:0000259" key="3">
    <source>
        <dbReference type="PROSITE" id="PS51263"/>
    </source>
</evidence>
<proteinExistence type="inferred from homology"/>
<dbReference type="InterPro" id="IPR002108">
    <property type="entry name" value="ADF-H"/>
</dbReference>
<protein>
    <recommendedName>
        <fullName evidence="3">ADF-H domain-containing protein</fullName>
    </recommendedName>
</protein>
<comment type="caution">
    <text evidence="4">The sequence shown here is derived from an EMBL/GenBank/DDBJ whole genome shotgun (WGS) entry which is preliminary data.</text>
</comment>